<keyword evidence="3" id="KW-1185">Reference proteome</keyword>
<keyword evidence="1" id="KW-0812">Transmembrane</keyword>
<protein>
    <submittedName>
        <fullName evidence="2">Uncharacterized protein</fullName>
    </submittedName>
</protein>
<feature type="transmembrane region" description="Helical" evidence="1">
    <location>
        <begin position="73"/>
        <end position="94"/>
    </location>
</feature>
<dbReference type="EMBL" id="CYSD01000025">
    <property type="protein sequence ID" value="CUH78107.1"/>
    <property type="molecule type" value="Genomic_DNA"/>
</dbReference>
<keyword evidence="1" id="KW-0472">Membrane</keyword>
<name>A0A0P1GQV8_9RHOB</name>
<organism evidence="2 3">
    <name type="scientific">Tritonibacter multivorans</name>
    <dbReference type="NCBI Taxonomy" id="928856"/>
    <lineage>
        <taxon>Bacteria</taxon>
        <taxon>Pseudomonadati</taxon>
        <taxon>Pseudomonadota</taxon>
        <taxon>Alphaproteobacteria</taxon>
        <taxon>Rhodobacterales</taxon>
        <taxon>Paracoccaceae</taxon>
        <taxon>Tritonibacter</taxon>
    </lineage>
</organism>
<dbReference type="STRING" id="928856.SAMN04488049_12621"/>
<sequence length="122" mass="13265">MTRTTAFAILSFFSLGGVAVAGWGAFDVVTALTEMDQNTAVVFVDSSAFWFLGLFCLPAFPCLALLPEQWHRTLLVGAVLIALSLPVCGFLVTADKVKTMGYQFEPPLTLFPLRMSQGQKLD</sequence>
<keyword evidence="1" id="KW-1133">Transmembrane helix</keyword>
<evidence type="ECO:0000313" key="3">
    <source>
        <dbReference type="Proteomes" id="UP000052022"/>
    </source>
</evidence>
<dbReference type="RefSeq" id="WP_058289812.1">
    <property type="nucleotide sequence ID" value="NZ_CYSD01000025.1"/>
</dbReference>
<accession>A0A0P1GQV8</accession>
<evidence type="ECO:0000256" key="1">
    <source>
        <dbReference type="SAM" id="Phobius"/>
    </source>
</evidence>
<dbReference type="OrthoDB" id="10007006at2"/>
<evidence type="ECO:0000313" key="2">
    <source>
        <dbReference type="EMBL" id="CUH78107.1"/>
    </source>
</evidence>
<proteinExistence type="predicted"/>
<dbReference type="Proteomes" id="UP000052022">
    <property type="component" value="Unassembled WGS sequence"/>
</dbReference>
<feature type="transmembrane region" description="Helical" evidence="1">
    <location>
        <begin position="48"/>
        <end position="66"/>
    </location>
</feature>
<reference evidence="2 3" key="1">
    <citation type="submission" date="2015-09" db="EMBL/GenBank/DDBJ databases">
        <authorList>
            <consortium name="Swine Surveillance"/>
        </authorList>
    </citation>
    <scope>NUCLEOTIDE SEQUENCE [LARGE SCALE GENOMIC DNA]</scope>
    <source>
        <strain evidence="2 3">CECT 7557</strain>
    </source>
</reference>
<dbReference type="AlphaFoldDB" id="A0A0P1GQV8"/>
<gene>
    <name evidence="2" type="ORF">TRM7557_01726</name>
</gene>